<dbReference type="PROSITE" id="PS50871">
    <property type="entry name" value="C1Q"/>
    <property type="match status" value="1"/>
</dbReference>
<dbReference type="KEGG" id="cvn:111115933"/>
<name>A0A8B8C4C8_CRAVI</name>
<dbReference type="GeneID" id="111115933"/>
<dbReference type="Gene3D" id="2.60.120.40">
    <property type="match status" value="1"/>
</dbReference>
<sequence>MFLELFALFMVLPWALSNNVSTKPGLKIFRDEYKIVTAACLDLGFAKKACKSGSYSDKKVVAFDVRLNGHIRNLGTNGRIVFETVGLNEGKGYDHSTGKFTAPASGMYVFDWTIMTQLGKYAYTAIYVNGDAKSFSHCYDGTSKTYVSCSKMTVVKLNKGDKVWIGVFSGPANMYATYTSFSGYKL</sequence>
<keyword evidence="3" id="KW-0732">Signal</keyword>
<proteinExistence type="predicted"/>
<dbReference type="PRINTS" id="PR00007">
    <property type="entry name" value="COMPLEMNTC1Q"/>
</dbReference>
<feature type="chain" id="PRO_5034543911" evidence="3">
    <location>
        <begin position="18"/>
        <end position="186"/>
    </location>
</feature>
<dbReference type="Proteomes" id="UP000694844">
    <property type="component" value="Chromosome 9"/>
</dbReference>
<evidence type="ECO:0000256" key="1">
    <source>
        <dbReference type="ARBA" id="ARBA00004613"/>
    </source>
</evidence>
<dbReference type="RefSeq" id="XP_022310563.1">
    <property type="nucleotide sequence ID" value="XM_022454855.1"/>
</dbReference>
<evidence type="ECO:0000256" key="2">
    <source>
        <dbReference type="ARBA" id="ARBA00022525"/>
    </source>
</evidence>
<dbReference type="InterPro" id="IPR050392">
    <property type="entry name" value="Collagen/C1q_domain"/>
</dbReference>
<dbReference type="InterPro" id="IPR008983">
    <property type="entry name" value="Tumour_necrosis_fac-like_dom"/>
</dbReference>
<dbReference type="GO" id="GO:0005581">
    <property type="term" value="C:collagen trimer"/>
    <property type="evidence" value="ECO:0007669"/>
    <property type="project" value="UniProtKB-KW"/>
</dbReference>
<dbReference type="PANTHER" id="PTHR15427:SF33">
    <property type="entry name" value="COLLAGEN IV NC1 DOMAIN-CONTAINING PROTEIN"/>
    <property type="match status" value="1"/>
</dbReference>
<evidence type="ECO:0000313" key="5">
    <source>
        <dbReference type="Proteomes" id="UP000694844"/>
    </source>
</evidence>
<reference evidence="6" key="1">
    <citation type="submission" date="2025-08" db="UniProtKB">
        <authorList>
            <consortium name="RefSeq"/>
        </authorList>
    </citation>
    <scope>IDENTIFICATION</scope>
    <source>
        <tissue evidence="6">Whole sample</tissue>
    </source>
</reference>
<protein>
    <submittedName>
        <fullName evidence="6">Complement C1q tumor necrosis factor-related protein 3-like</fullName>
    </submittedName>
</protein>
<organism evidence="5 6">
    <name type="scientific">Crassostrea virginica</name>
    <name type="common">Eastern oyster</name>
    <dbReference type="NCBI Taxonomy" id="6565"/>
    <lineage>
        <taxon>Eukaryota</taxon>
        <taxon>Metazoa</taxon>
        <taxon>Spiralia</taxon>
        <taxon>Lophotrochozoa</taxon>
        <taxon>Mollusca</taxon>
        <taxon>Bivalvia</taxon>
        <taxon>Autobranchia</taxon>
        <taxon>Pteriomorphia</taxon>
        <taxon>Ostreida</taxon>
        <taxon>Ostreoidea</taxon>
        <taxon>Ostreidae</taxon>
        <taxon>Crassostrea</taxon>
    </lineage>
</organism>
<keyword evidence="5" id="KW-1185">Reference proteome</keyword>
<evidence type="ECO:0000313" key="6">
    <source>
        <dbReference type="RefSeq" id="XP_022310563.1"/>
    </source>
</evidence>
<feature type="signal peptide" evidence="3">
    <location>
        <begin position="1"/>
        <end position="17"/>
    </location>
</feature>
<gene>
    <name evidence="6" type="primary">LOC111115933</name>
</gene>
<evidence type="ECO:0000259" key="4">
    <source>
        <dbReference type="PROSITE" id="PS50871"/>
    </source>
</evidence>
<evidence type="ECO:0000256" key="3">
    <source>
        <dbReference type="SAM" id="SignalP"/>
    </source>
</evidence>
<keyword evidence="2" id="KW-0964">Secreted</keyword>
<dbReference type="OrthoDB" id="6161667at2759"/>
<comment type="subcellular location">
    <subcellularLocation>
        <location evidence="1">Secreted</location>
    </subcellularLocation>
</comment>
<dbReference type="Pfam" id="PF00386">
    <property type="entry name" value="C1q"/>
    <property type="match status" value="1"/>
</dbReference>
<dbReference type="AlphaFoldDB" id="A0A8B8C4C8"/>
<feature type="domain" description="C1q" evidence="4">
    <location>
        <begin position="56"/>
        <end position="186"/>
    </location>
</feature>
<dbReference type="PANTHER" id="PTHR15427">
    <property type="entry name" value="EMILIN ELASTIN MICROFIBRIL INTERFACE-LOCATED PROTEIN ELASTIN MICROFIBRIL INTERFACER"/>
    <property type="match status" value="1"/>
</dbReference>
<dbReference type="SUPFAM" id="SSF49842">
    <property type="entry name" value="TNF-like"/>
    <property type="match status" value="1"/>
</dbReference>
<dbReference type="SMART" id="SM00110">
    <property type="entry name" value="C1Q"/>
    <property type="match status" value="1"/>
</dbReference>
<accession>A0A8B8C4C8</accession>
<dbReference type="InterPro" id="IPR001073">
    <property type="entry name" value="C1q_dom"/>
</dbReference>